<evidence type="ECO:0000313" key="3">
    <source>
        <dbReference type="Proteomes" id="UP000199199"/>
    </source>
</evidence>
<dbReference type="PANTHER" id="PTHR39426:SF1">
    <property type="entry name" value="HOMOLOGY TO DEATH-ON-CURING PROTEIN OF PHAGE P1"/>
    <property type="match status" value="1"/>
</dbReference>
<sequence length="162" mass="18630">MADSFWYPSVEDVLMIHDDIVSEYSNTHSGIRNRGDIAFALSYIADGSFGTAPETIHEKSFHLLRLFVANHPFVDGNKRTALNTTVVFYLLNGYRFEYDDEIRTILKRFGKDQAAVDEEQTIEYLRSHTEQVDLSTEIDVWRDELLQHGLNLLTDDPSDPND</sequence>
<dbReference type="InterPro" id="IPR003812">
    <property type="entry name" value="Fido"/>
</dbReference>
<dbReference type="Proteomes" id="UP000199199">
    <property type="component" value="Unassembled WGS sequence"/>
</dbReference>
<dbReference type="InterPro" id="IPR036597">
    <property type="entry name" value="Fido-like_dom_sf"/>
</dbReference>
<dbReference type="OrthoDB" id="123270at2157"/>
<dbReference type="NCBIfam" id="TIGR01550">
    <property type="entry name" value="DOC_P1"/>
    <property type="match status" value="1"/>
</dbReference>
<dbReference type="InterPro" id="IPR053737">
    <property type="entry name" value="Type_II_TA_Toxin"/>
</dbReference>
<dbReference type="Gene3D" id="1.20.120.1870">
    <property type="entry name" value="Fic/DOC protein, Fido domain"/>
    <property type="match status" value="1"/>
</dbReference>
<gene>
    <name evidence="2" type="ORF">SAMN04488556_1982</name>
</gene>
<evidence type="ECO:0000259" key="1">
    <source>
        <dbReference type="PROSITE" id="PS51459"/>
    </source>
</evidence>
<evidence type="ECO:0000313" key="2">
    <source>
        <dbReference type="EMBL" id="SFS66806.1"/>
    </source>
</evidence>
<dbReference type="PROSITE" id="PS51459">
    <property type="entry name" value="FIDO"/>
    <property type="match status" value="1"/>
</dbReference>
<dbReference type="RefSeq" id="WP_092904147.1">
    <property type="nucleotide sequence ID" value="NZ_FOZS01000002.1"/>
</dbReference>
<dbReference type="GO" id="GO:0016301">
    <property type="term" value="F:kinase activity"/>
    <property type="evidence" value="ECO:0007669"/>
    <property type="project" value="InterPro"/>
</dbReference>
<dbReference type="EMBL" id="FOZS01000002">
    <property type="protein sequence ID" value="SFS66806.1"/>
    <property type="molecule type" value="Genomic_DNA"/>
</dbReference>
<dbReference type="PANTHER" id="PTHR39426">
    <property type="entry name" value="HOMOLOGY TO DEATH-ON-CURING PROTEIN OF PHAGE P1"/>
    <property type="match status" value="1"/>
</dbReference>
<protein>
    <submittedName>
        <fullName evidence="2">Death on curing protein</fullName>
    </submittedName>
</protein>
<organism evidence="2 3">
    <name type="scientific">Halostagnicola kamekurae</name>
    <dbReference type="NCBI Taxonomy" id="619731"/>
    <lineage>
        <taxon>Archaea</taxon>
        <taxon>Methanobacteriati</taxon>
        <taxon>Methanobacteriota</taxon>
        <taxon>Stenosarchaea group</taxon>
        <taxon>Halobacteria</taxon>
        <taxon>Halobacteriales</taxon>
        <taxon>Natrialbaceae</taxon>
        <taxon>Halostagnicola</taxon>
    </lineage>
</organism>
<dbReference type="Pfam" id="PF02661">
    <property type="entry name" value="Fic"/>
    <property type="match status" value="1"/>
</dbReference>
<keyword evidence="3" id="KW-1185">Reference proteome</keyword>
<dbReference type="AlphaFoldDB" id="A0A1I6RQ92"/>
<dbReference type="InterPro" id="IPR006440">
    <property type="entry name" value="Doc"/>
</dbReference>
<dbReference type="SUPFAM" id="SSF140931">
    <property type="entry name" value="Fic-like"/>
    <property type="match status" value="1"/>
</dbReference>
<name>A0A1I6RQ92_9EURY</name>
<reference evidence="3" key="1">
    <citation type="submission" date="2016-10" db="EMBL/GenBank/DDBJ databases">
        <authorList>
            <person name="Varghese N."/>
            <person name="Submissions S."/>
        </authorList>
    </citation>
    <scope>NUCLEOTIDE SEQUENCE [LARGE SCALE GENOMIC DNA]</scope>
    <source>
        <strain evidence="3">DSM 22427</strain>
    </source>
</reference>
<feature type="domain" description="Fido" evidence="1">
    <location>
        <begin position="8"/>
        <end position="127"/>
    </location>
</feature>
<accession>A0A1I6RQ92</accession>
<proteinExistence type="predicted"/>